<sequence length="80" mass="9256">MKCRVGEVEQRWYRFDRFYNTSDGWFFSTREGENVGPFVSRSVAETAVKLYIKYTNNESGSGTYGARLAKHGFWASTLLK</sequence>
<evidence type="ECO:0000313" key="2">
    <source>
        <dbReference type="EMBL" id="TQV84688.1"/>
    </source>
</evidence>
<feature type="domain" description="DUF6316" evidence="1">
    <location>
        <begin position="5"/>
        <end position="56"/>
    </location>
</feature>
<gene>
    <name evidence="2" type="ORF">FKG94_03970</name>
</gene>
<dbReference type="Pfam" id="PF19837">
    <property type="entry name" value="DUF6316"/>
    <property type="match status" value="1"/>
</dbReference>
<protein>
    <recommendedName>
        <fullName evidence="1">DUF6316 domain-containing protein</fullName>
    </recommendedName>
</protein>
<dbReference type="AlphaFoldDB" id="A0A545U5E4"/>
<reference evidence="2 3" key="1">
    <citation type="submission" date="2019-06" db="EMBL/GenBank/DDBJ databases">
        <title>Whole genome sequence for Cellvibrionaceae sp. R142.</title>
        <authorList>
            <person name="Wang G."/>
        </authorList>
    </citation>
    <scope>NUCLEOTIDE SEQUENCE [LARGE SCALE GENOMIC DNA]</scope>
    <source>
        <strain evidence="2 3">R142</strain>
    </source>
</reference>
<dbReference type="OrthoDB" id="6199386at2"/>
<organism evidence="2 3">
    <name type="scientific">Exilibacterium tricleocarpae</name>
    <dbReference type="NCBI Taxonomy" id="2591008"/>
    <lineage>
        <taxon>Bacteria</taxon>
        <taxon>Pseudomonadati</taxon>
        <taxon>Pseudomonadota</taxon>
        <taxon>Gammaproteobacteria</taxon>
        <taxon>Cellvibrionales</taxon>
        <taxon>Cellvibrionaceae</taxon>
        <taxon>Exilibacterium</taxon>
    </lineage>
</organism>
<dbReference type="Proteomes" id="UP000319732">
    <property type="component" value="Unassembled WGS sequence"/>
</dbReference>
<dbReference type="EMBL" id="VHSG01000005">
    <property type="protein sequence ID" value="TQV84688.1"/>
    <property type="molecule type" value="Genomic_DNA"/>
</dbReference>
<dbReference type="InterPro" id="IPR045630">
    <property type="entry name" value="DUF6316"/>
</dbReference>
<accession>A0A545U5E4</accession>
<proteinExistence type="predicted"/>
<keyword evidence="3" id="KW-1185">Reference proteome</keyword>
<comment type="caution">
    <text evidence="2">The sequence shown here is derived from an EMBL/GenBank/DDBJ whole genome shotgun (WGS) entry which is preliminary data.</text>
</comment>
<name>A0A545U5E4_9GAMM</name>
<evidence type="ECO:0000259" key="1">
    <source>
        <dbReference type="Pfam" id="PF19837"/>
    </source>
</evidence>
<dbReference type="RefSeq" id="WP_142902894.1">
    <property type="nucleotide sequence ID" value="NZ_ML660088.1"/>
</dbReference>
<evidence type="ECO:0000313" key="3">
    <source>
        <dbReference type="Proteomes" id="UP000319732"/>
    </source>
</evidence>